<comment type="subcellular location">
    <subcellularLocation>
        <location evidence="1">Membrane</location>
        <topology evidence="1">Multi-pass membrane protein</topology>
    </subcellularLocation>
</comment>
<dbReference type="Proteomes" id="UP001373714">
    <property type="component" value="Unassembled WGS sequence"/>
</dbReference>
<feature type="transmembrane region" description="Helical" evidence="6">
    <location>
        <begin position="131"/>
        <end position="153"/>
    </location>
</feature>
<evidence type="ECO:0000256" key="1">
    <source>
        <dbReference type="ARBA" id="ARBA00004141"/>
    </source>
</evidence>
<dbReference type="InterPro" id="IPR036259">
    <property type="entry name" value="MFS_trans_sf"/>
</dbReference>
<evidence type="ECO:0000256" key="4">
    <source>
        <dbReference type="ARBA" id="ARBA00023136"/>
    </source>
</evidence>
<dbReference type="PANTHER" id="PTHR24064">
    <property type="entry name" value="SOLUTE CARRIER FAMILY 22 MEMBER"/>
    <property type="match status" value="1"/>
</dbReference>
<dbReference type="GO" id="GO:0016020">
    <property type="term" value="C:membrane"/>
    <property type="evidence" value="ECO:0007669"/>
    <property type="project" value="UniProtKB-SubCell"/>
</dbReference>
<feature type="transmembrane region" description="Helical" evidence="6">
    <location>
        <begin position="377"/>
        <end position="399"/>
    </location>
</feature>
<evidence type="ECO:0000256" key="6">
    <source>
        <dbReference type="SAM" id="Phobius"/>
    </source>
</evidence>
<dbReference type="EMBL" id="JAVHNS010000015">
    <property type="protein sequence ID" value="KAK6334391.1"/>
    <property type="molecule type" value="Genomic_DNA"/>
</dbReference>
<keyword evidence="9" id="KW-1185">Reference proteome</keyword>
<organism evidence="8 9">
    <name type="scientific">Orbilia blumenaviensis</name>
    <dbReference type="NCBI Taxonomy" id="1796055"/>
    <lineage>
        <taxon>Eukaryota</taxon>
        <taxon>Fungi</taxon>
        <taxon>Dikarya</taxon>
        <taxon>Ascomycota</taxon>
        <taxon>Pezizomycotina</taxon>
        <taxon>Orbiliomycetes</taxon>
        <taxon>Orbiliales</taxon>
        <taxon>Orbiliaceae</taxon>
        <taxon>Orbilia</taxon>
    </lineage>
</organism>
<feature type="transmembrane region" description="Helical" evidence="6">
    <location>
        <begin position="213"/>
        <end position="231"/>
    </location>
</feature>
<feature type="transmembrane region" description="Helical" evidence="6">
    <location>
        <begin position="520"/>
        <end position="544"/>
    </location>
</feature>
<proteinExistence type="predicted"/>
<keyword evidence="3 6" id="KW-1133">Transmembrane helix</keyword>
<sequence length="634" mass="70009">MWTRDYRRKPLTPVREESISGTSGSIRPKSSTTSPQRGNSIELEPVRSFLGNLLTTRSQSTDEINEAVVSAFLAGRRTRFTGDGNQEEYGSNSGPPGLFGQEDPSTSMASPVIGDSNRLFEGYKHKIYQSLALTVASLGASIEGYAIFLPLVMRIVFTLSKWDSAKANAAYEFEALQLRTWSIPIFEVSIFFGMAVGSILAAFLSRRYRENDLALSSLTLVFIAHLAMVLSGRAQGIGFYPVIVFWRILVGVGIGGIRSVSTLPVSRVTNPQWRGARMGYFALSGAIGYCSVLLTSFGSVAIYRSQLQKMVWNCNGGCNVPALDQSWRLIAGGLLLSTFLAILFVIPQDIHRKTPRPILAFTPSFERFAKTYRNAKYYYPLVFIGIIQFLTWFIFYGILFHMPTILWEAGYIPRNIANGTLDYFMREYIGGMAILVGAGIGSGYILLCLLVDRLGRKTLLFASYCILMSCLVSLAVLWARIPMIGRMLVITVVLMALSAGPMGCMYIYTGEVFPRGYKVWGVMVADLIGYLGAIAGVISTEFFLRRVASDRAIPLMKKPGLNIPWMQAFWAFLGACIVIQTLAALGVVETARKEAEVIEGEVYGNWGKWNGRRMRPKQGVTEAEAEPEPVGVAI</sequence>
<feature type="compositionally biased region" description="Basic residues" evidence="5">
    <location>
        <begin position="1"/>
        <end position="10"/>
    </location>
</feature>
<feature type="transmembrane region" description="Helical" evidence="6">
    <location>
        <begin position="237"/>
        <end position="257"/>
    </location>
</feature>
<keyword evidence="4 6" id="KW-0472">Membrane</keyword>
<dbReference type="Pfam" id="PF00083">
    <property type="entry name" value="Sugar_tr"/>
    <property type="match status" value="2"/>
</dbReference>
<gene>
    <name evidence="8" type="primary">PHO84_1</name>
    <name evidence="8" type="ORF">TWF730_003605</name>
</gene>
<keyword evidence="2 6" id="KW-0812">Transmembrane</keyword>
<feature type="transmembrane region" description="Helical" evidence="6">
    <location>
        <begin position="329"/>
        <end position="346"/>
    </location>
</feature>
<feature type="transmembrane region" description="Helical" evidence="6">
    <location>
        <begin position="428"/>
        <end position="451"/>
    </location>
</feature>
<dbReference type="SUPFAM" id="SSF103473">
    <property type="entry name" value="MFS general substrate transporter"/>
    <property type="match status" value="1"/>
</dbReference>
<dbReference type="GO" id="GO:0022857">
    <property type="term" value="F:transmembrane transporter activity"/>
    <property type="evidence" value="ECO:0007669"/>
    <property type="project" value="InterPro"/>
</dbReference>
<feature type="region of interest" description="Disordered" evidence="5">
    <location>
        <begin position="1"/>
        <end position="41"/>
    </location>
</feature>
<dbReference type="InterPro" id="IPR020846">
    <property type="entry name" value="MFS_dom"/>
</dbReference>
<accession>A0AAV9U4Y2</accession>
<feature type="transmembrane region" description="Helical" evidence="6">
    <location>
        <begin position="564"/>
        <end position="588"/>
    </location>
</feature>
<evidence type="ECO:0000313" key="9">
    <source>
        <dbReference type="Proteomes" id="UP001373714"/>
    </source>
</evidence>
<comment type="caution">
    <text evidence="8">The sequence shown here is derived from an EMBL/GenBank/DDBJ whole genome shotgun (WGS) entry which is preliminary data.</text>
</comment>
<evidence type="ECO:0000256" key="2">
    <source>
        <dbReference type="ARBA" id="ARBA00022692"/>
    </source>
</evidence>
<name>A0AAV9U4Y2_9PEZI</name>
<feature type="transmembrane region" description="Helical" evidence="6">
    <location>
        <begin position="278"/>
        <end position="303"/>
    </location>
</feature>
<dbReference type="PROSITE" id="PS50850">
    <property type="entry name" value="MFS"/>
    <property type="match status" value="1"/>
</dbReference>
<dbReference type="InterPro" id="IPR005828">
    <property type="entry name" value="MFS_sugar_transport-like"/>
</dbReference>
<evidence type="ECO:0000256" key="3">
    <source>
        <dbReference type="ARBA" id="ARBA00022989"/>
    </source>
</evidence>
<feature type="compositionally biased region" description="Polar residues" evidence="5">
    <location>
        <begin position="19"/>
        <end position="39"/>
    </location>
</feature>
<evidence type="ECO:0000259" key="7">
    <source>
        <dbReference type="PROSITE" id="PS50850"/>
    </source>
</evidence>
<dbReference type="AlphaFoldDB" id="A0AAV9U4Y2"/>
<feature type="transmembrane region" description="Helical" evidence="6">
    <location>
        <begin position="181"/>
        <end position="204"/>
    </location>
</feature>
<reference evidence="8 9" key="1">
    <citation type="submission" date="2019-10" db="EMBL/GenBank/DDBJ databases">
        <authorList>
            <person name="Palmer J.M."/>
        </authorList>
    </citation>
    <scope>NUCLEOTIDE SEQUENCE [LARGE SCALE GENOMIC DNA]</scope>
    <source>
        <strain evidence="8 9">TWF730</strain>
    </source>
</reference>
<protein>
    <submittedName>
        <fullName evidence="8">Inorganic phosphate transporter pho84</fullName>
    </submittedName>
</protein>
<evidence type="ECO:0000313" key="8">
    <source>
        <dbReference type="EMBL" id="KAK6334391.1"/>
    </source>
</evidence>
<feature type="domain" description="Major facilitator superfamily (MFS) profile" evidence="7">
    <location>
        <begin position="132"/>
        <end position="592"/>
    </location>
</feature>
<dbReference type="Gene3D" id="1.20.1250.20">
    <property type="entry name" value="MFS general substrate transporter like domains"/>
    <property type="match status" value="1"/>
</dbReference>
<feature type="transmembrane region" description="Helical" evidence="6">
    <location>
        <begin position="487"/>
        <end position="508"/>
    </location>
</feature>
<feature type="region of interest" description="Disordered" evidence="5">
    <location>
        <begin position="81"/>
        <end position="107"/>
    </location>
</feature>
<feature type="transmembrane region" description="Helical" evidence="6">
    <location>
        <begin position="458"/>
        <end position="481"/>
    </location>
</feature>
<evidence type="ECO:0000256" key="5">
    <source>
        <dbReference type="SAM" id="MobiDB-lite"/>
    </source>
</evidence>